<dbReference type="Proteomes" id="UP000069906">
    <property type="component" value="Chromosome"/>
</dbReference>
<dbReference type="EMBL" id="CP008874">
    <property type="protein sequence ID" value="AKH96693.1"/>
    <property type="molecule type" value="Genomic_DNA"/>
</dbReference>
<keyword evidence="5" id="KW-1185">Reference proteome</keyword>
<evidence type="ECO:0000313" key="5">
    <source>
        <dbReference type="Proteomes" id="UP000069906"/>
    </source>
</evidence>
<evidence type="ECO:0000313" key="4">
    <source>
        <dbReference type="Proteomes" id="UP000060390"/>
    </source>
</evidence>
<keyword evidence="1" id="KW-0812">Transmembrane</keyword>
<dbReference type="HOGENOM" id="CLU_070751_2_0_2"/>
<proteinExistence type="predicted"/>
<accession>A0A0F7PBI0</accession>
<reference evidence="3 4" key="3">
    <citation type="journal article" date="2016" name="Stand. Genomic Sci.">
        <title>Complete genome sequence of 'Halanaeroarchaeum sulfurireducens' M27-SA2, a sulfur-reducing and acetate-oxidizing haloarchaeon from the deep-sea hypersaline anoxic lake Medee.</title>
        <authorList>
            <person name="Messina E."/>
            <person name="Sorokin D.Y."/>
            <person name="Kublanov I.V."/>
            <person name="Toshchakov S."/>
            <person name="Lopatina A."/>
            <person name="Arcadi E."/>
            <person name="Smedile F."/>
            <person name="La Spada G."/>
            <person name="La Cono V."/>
            <person name="Yakimov M.M."/>
        </authorList>
    </citation>
    <scope>NUCLEOTIDE SEQUENCE [LARGE SCALE GENOMIC DNA]</scope>
    <source>
        <strain evidence="3 4">M27-SA2</strain>
    </source>
</reference>
<evidence type="ECO:0008006" key="6">
    <source>
        <dbReference type="Google" id="ProtNLM"/>
    </source>
</evidence>
<name>A0A0F7PBI0_9EURY</name>
<protein>
    <recommendedName>
        <fullName evidence="6">Membrane-spanning protein</fullName>
    </recommendedName>
</protein>
<dbReference type="EMBL" id="CP011564">
    <property type="protein sequence ID" value="ALG81095.1"/>
    <property type="molecule type" value="Genomic_DNA"/>
</dbReference>
<keyword evidence="1" id="KW-0472">Membrane</keyword>
<feature type="transmembrane region" description="Helical" evidence="1">
    <location>
        <begin position="64"/>
        <end position="83"/>
    </location>
</feature>
<dbReference type="KEGG" id="hsu:HLASF_0181"/>
<organism evidence="2 5">
    <name type="scientific">Halanaeroarchaeum sulfurireducens</name>
    <dbReference type="NCBI Taxonomy" id="1604004"/>
    <lineage>
        <taxon>Archaea</taxon>
        <taxon>Methanobacteriati</taxon>
        <taxon>Methanobacteriota</taxon>
        <taxon>Stenosarchaea group</taxon>
        <taxon>Halobacteria</taxon>
        <taxon>Halobacteriales</taxon>
        <taxon>Halobacteriaceae</taxon>
        <taxon>Halanaeroarchaeum</taxon>
    </lineage>
</organism>
<reference evidence="4" key="2">
    <citation type="submission" date="2015-05" db="EMBL/GenBank/DDBJ databases">
        <title>Complete genome sequence of Halanaeroarchaeum sulfurireducens type strain M27-SA2, a sulfate-reducer haloarchaeon from marine anoxic lake Medee.</title>
        <authorList>
            <person name="Messina E."/>
            <person name="Kublanov I.V."/>
            <person name="Toshchakov S."/>
            <person name="Arcadi E."/>
            <person name="La Spada G."/>
            <person name="La Cono V."/>
            <person name="Yakimov M.M."/>
        </authorList>
    </citation>
    <scope>NUCLEOTIDE SEQUENCE [LARGE SCALE GENOMIC DNA]</scope>
    <source>
        <strain evidence="4">M27-SA2</strain>
    </source>
</reference>
<dbReference type="GeneID" id="26009554"/>
<dbReference type="Pfam" id="PF09997">
    <property type="entry name" value="DUF2238"/>
    <property type="match status" value="1"/>
</dbReference>
<dbReference type="AlphaFoldDB" id="A0A0F7PBI0"/>
<feature type="transmembrane region" description="Helical" evidence="1">
    <location>
        <begin position="125"/>
        <end position="144"/>
    </location>
</feature>
<keyword evidence="1" id="KW-1133">Transmembrane helix</keyword>
<dbReference type="RefSeq" id="WP_200899149.1">
    <property type="nucleotide sequence ID" value="NZ_CP008874.1"/>
</dbReference>
<evidence type="ECO:0000256" key="1">
    <source>
        <dbReference type="SAM" id="Phobius"/>
    </source>
</evidence>
<evidence type="ECO:0000313" key="2">
    <source>
        <dbReference type="EMBL" id="AKH96693.1"/>
    </source>
</evidence>
<gene>
    <name evidence="3" type="ORF">HLASA_0181</name>
    <name evidence="2" type="ORF">HLASF_0181</name>
</gene>
<sequence>MSRQGDRLQRVAVRGMQAIIAAILLWGLWTTNVSIVVNGTVGLLVTFLPGVLDRDYEITLGPWLTFLLTFAILAHTVGITGPYRGVWWWDNVTHTLSAAIVAVVGYATTKALDEHVEDIYLPPDFMYAFIGLFTLATGVVWELLEFFARELARLTGQDAVLIQYGVRDTILDLLFDAVGAIIAAIVGVPRVQNLIESIETALETRDRP</sequence>
<reference evidence="2 5" key="1">
    <citation type="journal article" date="2015" name="ISME J.">
        <title>Elemental sulfur and acetate can support life of a novel strictly anaerobic haloarchaeon.</title>
        <authorList>
            <person name="Sorokin D.Y."/>
            <person name="Kublanov I.V."/>
            <person name="Gavrilov S.N."/>
            <person name="Rojo D."/>
            <person name="Roman P."/>
            <person name="Golyshin P.N."/>
            <person name="Slepak V.Z."/>
            <person name="Smedile F."/>
            <person name="Ferrer M."/>
            <person name="Messina E."/>
            <person name="La Cono V."/>
            <person name="Yakimov M.M."/>
        </authorList>
    </citation>
    <scope>NUCLEOTIDE SEQUENCE [LARGE SCALE GENOMIC DNA]</scope>
    <source>
        <strain evidence="2 5">HSR2</strain>
    </source>
</reference>
<dbReference type="STRING" id="1604004.HLASA_0181"/>
<dbReference type="KEGG" id="hsf:HLASA_0181"/>
<dbReference type="Proteomes" id="UP000060390">
    <property type="component" value="Chromosome"/>
</dbReference>
<dbReference type="InterPro" id="IPR014509">
    <property type="entry name" value="YjdF-like"/>
</dbReference>
<dbReference type="OrthoDB" id="313603at2157"/>
<evidence type="ECO:0000313" key="3">
    <source>
        <dbReference type="EMBL" id="ALG81095.1"/>
    </source>
</evidence>